<evidence type="ECO:0000256" key="1">
    <source>
        <dbReference type="ARBA" id="ARBA00023125"/>
    </source>
</evidence>
<evidence type="ECO:0000256" key="2">
    <source>
        <dbReference type="PROSITE-ProRule" id="PRU00335"/>
    </source>
</evidence>
<protein>
    <submittedName>
        <fullName evidence="4">Transcriptional regulator, TetR family</fullName>
    </submittedName>
</protein>
<name>A0A1M5F4V8_9THEO</name>
<dbReference type="Proteomes" id="UP000184088">
    <property type="component" value="Unassembled WGS sequence"/>
</dbReference>
<evidence type="ECO:0000259" key="3">
    <source>
        <dbReference type="PROSITE" id="PS50977"/>
    </source>
</evidence>
<gene>
    <name evidence="4" type="ORF">SAMN02746089_02683</name>
</gene>
<dbReference type="InterPro" id="IPR036271">
    <property type="entry name" value="Tet_transcr_reg_TetR-rel_C_sf"/>
</dbReference>
<dbReference type="InterPro" id="IPR050624">
    <property type="entry name" value="HTH-type_Tx_Regulator"/>
</dbReference>
<dbReference type="SUPFAM" id="SSF46689">
    <property type="entry name" value="Homeodomain-like"/>
    <property type="match status" value="1"/>
</dbReference>
<evidence type="ECO:0000313" key="5">
    <source>
        <dbReference type="Proteomes" id="UP000184088"/>
    </source>
</evidence>
<dbReference type="InterPro" id="IPR009057">
    <property type="entry name" value="Homeodomain-like_sf"/>
</dbReference>
<proteinExistence type="predicted"/>
<dbReference type="Gene3D" id="1.10.10.60">
    <property type="entry name" value="Homeodomain-like"/>
    <property type="match status" value="1"/>
</dbReference>
<dbReference type="SUPFAM" id="SSF48498">
    <property type="entry name" value="Tetracyclin repressor-like, C-terminal domain"/>
    <property type="match status" value="1"/>
</dbReference>
<dbReference type="PANTHER" id="PTHR43479">
    <property type="entry name" value="ACREF/ENVCD OPERON REPRESSOR-RELATED"/>
    <property type="match status" value="1"/>
</dbReference>
<dbReference type="PRINTS" id="PR00455">
    <property type="entry name" value="HTHTETR"/>
</dbReference>
<dbReference type="STRING" id="1121256.SAMN02746089_02683"/>
<evidence type="ECO:0000313" key="4">
    <source>
        <dbReference type="EMBL" id="SHF86554.1"/>
    </source>
</evidence>
<sequence>MEERVNQSQKILNAACKCISSKGYANVSLRDIAEEAGVVLSQLNYYFGNKEGLFTEVIKMMMNKYLSEINKALNIGETARDKMASLANFFKEMLKNNPGLFRLLYDLTGLAMWSSSFNHLLKNLFDELSNIIEEKILIKGNLKNNLKDYSSRSIARMILGAMLGTAIQAILDPDKEEISDALNAVQVVFTEIV</sequence>
<dbReference type="Gene3D" id="1.10.357.10">
    <property type="entry name" value="Tetracycline Repressor, domain 2"/>
    <property type="match status" value="1"/>
</dbReference>
<dbReference type="PROSITE" id="PS50977">
    <property type="entry name" value="HTH_TETR_2"/>
    <property type="match status" value="1"/>
</dbReference>
<dbReference type="GO" id="GO:0003677">
    <property type="term" value="F:DNA binding"/>
    <property type="evidence" value="ECO:0007669"/>
    <property type="project" value="UniProtKB-UniRule"/>
</dbReference>
<dbReference type="InterPro" id="IPR001647">
    <property type="entry name" value="HTH_TetR"/>
</dbReference>
<dbReference type="AlphaFoldDB" id="A0A1M5F4V8"/>
<dbReference type="EMBL" id="FQVH01000055">
    <property type="protein sequence ID" value="SHF86554.1"/>
    <property type="molecule type" value="Genomic_DNA"/>
</dbReference>
<dbReference type="RefSeq" id="WP_073346452.1">
    <property type="nucleotide sequence ID" value="NZ_FQVH01000055.1"/>
</dbReference>
<keyword evidence="5" id="KW-1185">Reference proteome</keyword>
<reference evidence="4 5" key="1">
    <citation type="submission" date="2016-11" db="EMBL/GenBank/DDBJ databases">
        <authorList>
            <person name="Jaros S."/>
            <person name="Januszkiewicz K."/>
            <person name="Wedrychowicz H."/>
        </authorList>
    </citation>
    <scope>NUCLEOTIDE SEQUENCE [LARGE SCALE GENOMIC DNA]</scope>
    <source>
        <strain evidence="4 5">DSM 17918</strain>
    </source>
</reference>
<keyword evidence="1 2" id="KW-0238">DNA-binding</keyword>
<accession>A0A1M5F4V8</accession>
<dbReference type="Pfam" id="PF00440">
    <property type="entry name" value="TetR_N"/>
    <property type="match status" value="1"/>
</dbReference>
<dbReference type="PANTHER" id="PTHR43479:SF11">
    <property type="entry name" value="ACREF_ENVCD OPERON REPRESSOR-RELATED"/>
    <property type="match status" value="1"/>
</dbReference>
<feature type="domain" description="HTH tetR-type" evidence="3">
    <location>
        <begin position="5"/>
        <end position="65"/>
    </location>
</feature>
<feature type="DNA-binding region" description="H-T-H motif" evidence="2">
    <location>
        <begin position="28"/>
        <end position="47"/>
    </location>
</feature>
<dbReference type="OrthoDB" id="9785164at2"/>
<organism evidence="4 5">
    <name type="scientific">Caldanaerobius fijiensis DSM 17918</name>
    <dbReference type="NCBI Taxonomy" id="1121256"/>
    <lineage>
        <taxon>Bacteria</taxon>
        <taxon>Bacillati</taxon>
        <taxon>Bacillota</taxon>
        <taxon>Clostridia</taxon>
        <taxon>Thermoanaerobacterales</taxon>
        <taxon>Thermoanaerobacteraceae</taxon>
        <taxon>Caldanaerobius</taxon>
    </lineage>
</organism>